<gene>
    <name evidence="1" type="ORF">BV22DRAFT_1106350</name>
</gene>
<comment type="caution">
    <text evidence="1">The sequence shown here is derived from an EMBL/GenBank/DDBJ whole genome shotgun (WGS) entry which is preliminary data.</text>
</comment>
<keyword evidence="2" id="KW-1185">Reference proteome</keyword>
<proteinExistence type="predicted"/>
<dbReference type="EMBL" id="MU266468">
    <property type="protein sequence ID" value="KAH7922905.1"/>
    <property type="molecule type" value="Genomic_DNA"/>
</dbReference>
<dbReference type="Proteomes" id="UP000790709">
    <property type="component" value="Unassembled WGS sequence"/>
</dbReference>
<organism evidence="1 2">
    <name type="scientific">Leucogyrophana mollusca</name>
    <dbReference type="NCBI Taxonomy" id="85980"/>
    <lineage>
        <taxon>Eukaryota</taxon>
        <taxon>Fungi</taxon>
        <taxon>Dikarya</taxon>
        <taxon>Basidiomycota</taxon>
        <taxon>Agaricomycotina</taxon>
        <taxon>Agaricomycetes</taxon>
        <taxon>Agaricomycetidae</taxon>
        <taxon>Boletales</taxon>
        <taxon>Boletales incertae sedis</taxon>
        <taxon>Leucogyrophana</taxon>
    </lineage>
</organism>
<evidence type="ECO:0000313" key="2">
    <source>
        <dbReference type="Proteomes" id="UP000790709"/>
    </source>
</evidence>
<sequence length="705" mass="78832">MPGPGAKTKKTKSKTTNSVSKANVADRQPLIDDIEGAAGWSGTVKLLCDFFALPDLSKRSGLKKVFSNFESIYRRIDDVYVDNQGNWKLMGGIICIYTKMCADSILRNRLIQKGLLTKIIPLVDIAECRLLALRLLTTVTHHGGVEVRQEISHQAPTLLRVLQEYPDDLAAAELVISTLAHAVGAAINLEEPPAANDIKVLNIPVMIRVVTETMRKPGCSIQLLHHGMELLTHPVLHCWKQCKAYPPMIEFLVACLRTADLSVRCAALGALLRLEGLSSESDQRFNDPHKLVAAAQRGFPPHLNDILVAYGPTRCELTLTLRSTVDNQKFFMKCGQDHDLYALGVSLAEIVLRTEFSISDGYYQYQDERTGKMEIADLGLPFTRWTDALPHCADAIRAKGRLGGEDMADMLQMKFYIIRSRVGDAVDMAKKSIQRNPKFPYFYYVMTLGKDLEEGLRSAKKGLKCKVITPFVRFGLMHRAVEIAGNLGVSRLQESRAGDKKWEEGIAFLTSALDDARTYAAEAPPDARHMKNVPYWHTCPTITMKGPEMSVGLGELQDALRKLRAADEISTHLGTPPPKTQLRMTQKNIVERYDTPGVIEWRSVVARFDNLSPTDLQDQSISPEKAEDDLAAWLDEMHIESEEQCYPQRCSHPRISPNTVELYRCSWCGNPSAVLRKCSGCAKTRYCDTTCQKLHWTDHKSVCKS</sequence>
<name>A0ACB8BAT3_9AGAM</name>
<accession>A0ACB8BAT3</accession>
<evidence type="ECO:0000313" key="1">
    <source>
        <dbReference type="EMBL" id="KAH7922905.1"/>
    </source>
</evidence>
<protein>
    <submittedName>
        <fullName evidence="1">Uncharacterized protein</fullName>
    </submittedName>
</protein>
<reference evidence="1" key="1">
    <citation type="journal article" date="2021" name="New Phytol.">
        <title>Evolutionary innovations through gain and loss of genes in the ectomycorrhizal Boletales.</title>
        <authorList>
            <person name="Wu G."/>
            <person name="Miyauchi S."/>
            <person name="Morin E."/>
            <person name="Kuo A."/>
            <person name="Drula E."/>
            <person name="Varga T."/>
            <person name="Kohler A."/>
            <person name="Feng B."/>
            <person name="Cao Y."/>
            <person name="Lipzen A."/>
            <person name="Daum C."/>
            <person name="Hundley H."/>
            <person name="Pangilinan J."/>
            <person name="Johnson J."/>
            <person name="Barry K."/>
            <person name="LaButti K."/>
            <person name="Ng V."/>
            <person name="Ahrendt S."/>
            <person name="Min B."/>
            <person name="Choi I.G."/>
            <person name="Park H."/>
            <person name="Plett J.M."/>
            <person name="Magnuson J."/>
            <person name="Spatafora J.W."/>
            <person name="Nagy L.G."/>
            <person name="Henrissat B."/>
            <person name="Grigoriev I.V."/>
            <person name="Yang Z.L."/>
            <person name="Xu J."/>
            <person name="Martin F.M."/>
        </authorList>
    </citation>
    <scope>NUCLEOTIDE SEQUENCE</scope>
    <source>
        <strain evidence="1">KUC20120723A-06</strain>
    </source>
</reference>